<dbReference type="AlphaFoldDB" id="A0A0C3PBH1"/>
<dbReference type="Proteomes" id="UP000053257">
    <property type="component" value="Unassembled WGS sequence"/>
</dbReference>
<accession>A0A0C3PBH1</accession>
<reference evidence="1 2" key="1">
    <citation type="journal article" date="2014" name="PLoS Genet.">
        <title>Analysis of the Phlebiopsis gigantea genome, transcriptome and secretome provides insight into its pioneer colonization strategies of wood.</title>
        <authorList>
            <person name="Hori C."/>
            <person name="Ishida T."/>
            <person name="Igarashi K."/>
            <person name="Samejima M."/>
            <person name="Suzuki H."/>
            <person name="Master E."/>
            <person name="Ferreira P."/>
            <person name="Ruiz-Duenas F.J."/>
            <person name="Held B."/>
            <person name="Canessa P."/>
            <person name="Larrondo L.F."/>
            <person name="Schmoll M."/>
            <person name="Druzhinina I.S."/>
            <person name="Kubicek C.P."/>
            <person name="Gaskell J.A."/>
            <person name="Kersten P."/>
            <person name="St John F."/>
            <person name="Glasner J."/>
            <person name="Sabat G."/>
            <person name="Splinter BonDurant S."/>
            <person name="Syed K."/>
            <person name="Yadav J."/>
            <person name="Mgbeahuruike A.C."/>
            <person name="Kovalchuk A."/>
            <person name="Asiegbu F.O."/>
            <person name="Lackner G."/>
            <person name="Hoffmeister D."/>
            <person name="Rencoret J."/>
            <person name="Gutierrez A."/>
            <person name="Sun H."/>
            <person name="Lindquist E."/>
            <person name="Barry K."/>
            <person name="Riley R."/>
            <person name="Grigoriev I.V."/>
            <person name="Henrissat B."/>
            <person name="Kues U."/>
            <person name="Berka R.M."/>
            <person name="Martinez A.T."/>
            <person name="Covert S.F."/>
            <person name="Blanchette R.A."/>
            <person name="Cullen D."/>
        </authorList>
    </citation>
    <scope>NUCLEOTIDE SEQUENCE [LARGE SCALE GENOMIC DNA]</scope>
    <source>
        <strain evidence="1 2">11061_1 CR5-6</strain>
    </source>
</reference>
<dbReference type="EMBL" id="KN840686">
    <property type="protein sequence ID" value="KIP02278.1"/>
    <property type="molecule type" value="Genomic_DNA"/>
</dbReference>
<name>A0A0C3PBH1_PHLG1</name>
<protein>
    <submittedName>
        <fullName evidence="1">Uncharacterized protein</fullName>
    </submittedName>
</protein>
<evidence type="ECO:0000313" key="2">
    <source>
        <dbReference type="Proteomes" id="UP000053257"/>
    </source>
</evidence>
<dbReference type="OrthoDB" id="2973168at2759"/>
<proteinExistence type="predicted"/>
<gene>
    <name evidence="1" type="ORF">PHLGIDRAFT_299942</name>
</gene>
<sequence length="137" mass="15738">MDEVRCYVTVVMQEGAIEGIFKDPDTYTLHIQTQLSPRLRVADRHRLSPLAAWDQFVGFQLDGELEAPNWTAWANDGVRRELHLCRNEAVYFFNMLAFNRLNIECNLTAPIINWVKAAAVGTEAEKRLRSEAQRLGF</sequence>
<organism evidence="1 2">
    <name type="scientific">Phlebiopsis gigantea (strain 11061_1 CR5-6)</name>
    <name type="common">White-rot fungus</name>
    <name type="synonym">Peniophora gigantea</name>
    <dbReference type="NCBI Taxonomy" id="745531"/>
    <lineage>
        <taxon>Eukaryota</taxon>
        <taxon>Fungi</taxon>
        <taxon>Dikarya</taxon>
        <taxon>Basidiomycota</taxon>
        <taxon>Agaricomycotina</taxon>
        <taxon>Agaricomycetes</taxon>
        <taxon>Polyporales</taxon>
        <taxon>Phanerochaetaceae</taxon>
        <taxon>Phlebiopsis</taxon>
    </lineage>
</organism>
<evidence type="ECO:0000313" key="1">
    <source>
        <dbReference type="EMBL" id="KIP02278.1"/>
    </source>
</evidence>
<keyword evidence="2" id="KW-1185">Reference proteome</keyword>
<dbReference type="HOGENOM" id="CLU_1865864_0_0_1"/>